<dbReference type="PATRIC" id="fig|1339327.3.peg.5067"/>
<dbReference type="EMBL" id="JGDJ01000290">
    <property type="protein sequence ID" value="EXZ26270.1"/>
    <property type="molecule type" value="Genomic_DNA"/>
</dbReference>
<proteinExistence type="predicted"/>
<reference evidence="1 2" key="1">
    <citation type="submission" date="2014-02" db="EMBL/GenBank/DDBJ databases">
        <authorList>
            <person name="Sears C."/>
            <person name="Carroll K."/>
            <person name="Sack B.R."/>
            <person name="Qadri F."/>
            <person name="Myers L.L."/>
            <person name="Chung G.-T."/>
            <person name="Escheverria P."/>
            <person name="Fraser C.M."/>
            <person name="Sadzewicz L."/>
            <person name="Shefchek K.A."/>
            <person name="Tallon L."/>
            <person name="Das S.P."/>
            <person name="Daugherty S."/>
            <person name="Mongodin E.F."/>
        </authorList>
    </citation>
    <scope>NUCLEOTIDE SEQUENCE [LARGE SCALE GENOMIC DNA]</scope>
    <source>
        <strain evidence="1 2">S36L11</strain>
    </source>
</reference>
<gene>
    <name evidence="1" type="ORF">M136_4584</name>
</gene>
<dbReference type="AlphaFoldDB" id="A0A015WWG3"/>
<evidence type="ECO:0000313" key="1">
    <source>
        <dbReference type="EMBL" id="EXZ26270.1"/>
    </source>
</evidence>
<dbReference type="SUPFAM" id="SSF50969">
    <property type="entry name" value="YVTN repeat-like/Quinoprotein amine dehydrogenase"/>
    <property type="match status" value="1"/>
</dbReference>
<dbReference type="GeneID" id="60367343"/>
<protein>
    <recommendedName>
        <fullName evidence="3">TolB-like 6-blade propeller-like protein</fullName>
    </recommendedName>
</protein>
<evidence type="ECO:0000313" key="2">
    <source>
        <dbReference type="Proteomes" id="UP000022082"/>
    </source>
</evidence>
<accession>A0A015WWG3</accession>
<dbReference type="RefSeq" id="WP_005791926.1">
    <property type="nucleotide sequence ID" value="NZ_JGDJ01000290.1"/>
</dbReference>
<dbReference type="Proteomes" id="UP000022082">
    <property type="component" value="Unassembled WGS sequence"/>
</dbReference>
<dbReference type="Pfam" id="PF15869">
    <property type="entry name" value="TolB_like"/>
    <property type="match status" value="1"/>
</dbReference>
<organism evidence="1 2">
    <name type="scientific">Bacteroides fragilis str. S36L11</name>
    <dbReference type="NCBI Taxonomy" id="1339327"/>
    <lineage>
        <taxon>Bacteria</taxon>
        <taxon>Pseudomonadati</taxon>
        <taxon>Bacteroidota</taxon>
        <taxon>Bacteroidia</taxon>
        <taxon>Bacteroidales</taxon>
        <taxon>Bacteroidaceae</taxon>
        <taxon>Bacteroides</taxon>
    </lineage>
</organism>
<evidence type="ECO:0008006" key="3">
    <source>
        <dbReference type="Google" id="ProtNLM"/>
    </source>
</evidence>
<dbReference type="InterPro" id="IPR011044">
    <property type="entry name" value="Quino_amine_DH_bsu"/>
</dbReference>
<sequence length="362" mass="41800">MRKALLTVISFTLCLYITSCSQSSKPEKARTIETIATDAQQTLSFNHEPLSIDPIGIGDIIVTDTFLILALNKEENMLHVYNLPHLQFLGSFQKIGNGPDEVILPSAFTQWFNKDGQIQLVMRSYQKFTGLLNISKSLIENKAIYDNKYTYNAPKGKNSFQQSSVSYLLGDSIFLINRSIIMRPQDNQNDFFEVYDYKNDSILRSFYASNFPKELLEHHGRDQAFQKDIAISNDCKKMVIAYRFLNMISIVNIEKEEINNLFTDGNKLNWEQVIEGTPKPYYTKVHCNNAYIWAMAIEGEDPSTFRSRLDIFDWKGNYLCKAHLDKWVSSFSIDERNQTMYAVTADDMLVRYNIKELLDQLP</sequence>
<name>A0A015WWG3_BACFG</name>
<comment type="caution">
    <text evidence="1">The sequence shown here is derived from an EMBL/GenBank/DDBJ whole genome shotgun (WGS) entry which is preliminary data.</text>
</comment>